<comment type="caution">
    <text evidence="1">The sequence shown here is derived from an EMBL/GenBank/DDBJ whole genome shotgun (WGS) entry which is preliminary data.</text>
</comment>
<protein>
    <submittedName>
        <fullName evidence="1">Uncharacterized protein</fullName>
    </submittedName>
</protein>
<gene>
    <name evidence="1" type="ORF">EAH89_29670</name>
</gene>
<evidence type="ECO:0000313" key="1">
    <source>
        <dbReference type="EMBL" id="TPG37958.1"/>
    </source>
</evidence>
<proteinExistence type="predicted"/>
<reference evidence="1 2" key="1">
    <citation type="journal article" date="2019" name="Environ. Microbiol.">
        <title>Species interactions and distinct microbial communities in high Arctic permafrost affected cryosols are associated with the CH4 and CO2 gas fluxes.</title>
        <authorList>
            <person name="Altshuler I."/>
            <person name="Hamel J."/>
            <person name="Turney S."/>
            <person name="Magnuson E."/>
            <person name="Levesque R."/>
            <person name="Greer C."/>
            <person name="Whyte L.G."/>
        </authorList>
    </citation>
    <scope>NUCLEOTIDE SEQUENCE [LARGE SCALE GENOMIC DNA]</scope>
    <source>
        <strain evidence="1 2">S9.3B</strain>
    </source>
</reference>
<accession>A0A502EJS8</accession>
<dbReference type="EMBL" id="RCZP01000081">
    <property type="protein sequence ID" value="TPG37958.1"/>
    <property type="molecule type" value="Genomic_DNA"/>
</dbReference>
<evidence type="ECO:0000313" key="2">
    <source>
        <dbReference type="Proteomes" id="UP000317078"/>
    </source>
</evidence>
<keyword evidence="2" id="KW-1185">Reference proteome</keyword>
<name>A0A502EJS8_9PROT</name>
<organism evidence="1 2">
    <name type="scientific">Muricoccus nepalensis</name>
    <dbReference type="NCBI Taxonomy" id="1854500"/>
    <lineage>
        <taxon>Bacteria</taxon>
        <taxon>Pseudomonadati</taxon>
        <taxon>Pseudomonadota</taxon>
        <taxon>Alphaproteobacteria</taxon>
        <taxon>Acetobacterales</taxon>
        <taxon>Roseomonadaceae</taxon>
        <taxon>Muricoccus</taxon>
    </lineage>
</organism>
<sequence>MHRLAKEVVVSERRLRLPHHDVRLPPPNQRFSRLVRMPREVVFESAVAEVSVDRLRPDVLATFRGRPFWVEIRVRHAVPPEKLADIRAADRTAIEIDLSGLPLDADRFAIRDAVLDPELVTWLHHAKLNAAVAELEEKLCADRARRAAKKACAEQQARLADRRAVTRIREVVGLPWREAPPSAEEVRVKAAGLSPLIDRHMRGSACFIVPPRAWQSRVLCETLLNRLPWEPIQPGPLLVSLVRAGMLKPGMLRQDDVARRDLLTSAVDGYRDPAETLRAYLDALADKGLLRSRSGILFPVEAARSRSLERERRAVLVQRSFDDAAAKARNGMLDFREWMAAPVHNGRSPREMLDAAAAEWSAFASTLQSAVSMLDPAAEP</sequence>
<dbReference type="AlphaFoldDB" id="A0A502EJS8"/>
<dbReference type="Proteomes" id="UP000317078">
    <property type="component" value="Unassembled WGS sequence"/>
</dbReference>